<dbReference type="EMBL" id="JAILYJ010000104">
    <property type="protein sequence ID" value="MBY4633595.1"/>
    <property type="molecule type" value="Genomic_DNA"/>
</dbReference>
<proteinExistence type="predicted"/>
<sequence>PEALPASVSVYTSDATAVASWDAGQTSRFEGRLATCTFDVAPGTGDRLIWVGGCTWPRKNGFSLNDLVLFQERLASIARSISTLLLEKVNVVLPA</sequence>
<dbReference type="Proteomes" id="UP000733858">
    <property type="component" value="Unassembled WGS sequence"/>
</dbReference>
<accession>A0ABS7M908</accession>
<organism evidence="1 2">
    <name type="scientific">Rhizobium croatiense</name>
    <dbReference type="NCBI Taxonomy" id="2867516"/>
    <lineage>
        <taxon>Bacteria</taxon>
        <taxon>Pseudomonadati</taxon>
        <taxon>Pseudomonadota</taxon>
        <taxon>Alphaproteobacteria</taxon>
        <taxon>Hyphomicrobiales</taxon>
        <taxon>Rhizobiaceae</taxon>
        <taxon>Rhizobium/Agrobacterium group</taxon>
        <taxon>Rhizobium</taxon>
    </lineage>
</organism>
<evidence type="ECO:0000313" key="2">
    <source>
        <dbReference type="Proteomes" id="UP000733858"/>
    </source>
</evidence>
<feature type="non-terminal residue" evidence="1">
    <location>
        <position position="95"/>
    </location>
</feature>
<reference evidence="1 2" key="1">
    <citation type="submission" date="2021-08" db="EMBL/GenBank/DDBJ databases">
        <title>Rhizobium croatiense sp. nov. and Rhizobium redzepovicii sp. nov., two new species isolated from nodules of Phaseolus vulgaris in Croatia.</title>
        <authorList>
            <person name="Rajnovic I."/>
            <person name="Ramirez-Bahena M.H."/>
            <person name="Kajic S."/>
            <person name="Igual M.J."/>
            <person name="Peix A."/>
            <person name="Velazquez E."/>
            <person name="Sikora S."/>
        </authorList>
    </citation>
    <scope>NUCLEOTIDE SEQUENCE [LARGE SCALE GENOMIC DNA]</scope>
    <source>
        <strain evidence="1 2">13T</strain>
    </source>
</reference>
<comment type="caution">
    <text evidence="1">The sequence shown here is derived from an EMBL/GenBank/DDBJ whole genome shotgun (WGS) entry which is preliminary data.</text>
</comment>
<protein>
    <submittedName>
        <fullName evidence="1">Uncharacterized protein</fullName>
    </submittedName>
</protein>
<gene>
    <name evidence="1" type="ORF">K6M89_30760</name>
</gene>
<name>A0ABS7M908_9HYPH</name>
<feature type="non-terminal residue" evidence="1">
    <location>
        <position position="1"/>
    </location>
</feature>
<evidence type="ECO:0000313" key="1">
    <source>
        <dbReference type="EMBL" id="MBY4633595.1"/>
    </source>
</evidence>
<dbReference type="RefSeq" id="WP_222141875.1">
    <property type="nucleotide sequence ID" value="NZ_JAILYI010000123.1"/>
</dbReference>
<keyword evidence="2" id="KW-1185">Reference proteome</keyword>